<dbReference type="PANTHER" id="PTHR46238:SF8">
    <property type="entry name" value="ENDONUCLEASE_EXONUCLEASE_PHOSPHATASE DOMAIN-CONTAINING PROTEIN"/>
    <property type="match status" value="1"/>
</dbReference>
<dbReference type="Proteomes" id="UP000824120">
    <property type="component" value="Chromosome 7"/>
</dbReference>
<dbReference type="PANTHER" id="PTHR46238">
    <property type="entry name" value="REVERSE TRANSCRIPTASE DOMAIN-CONTAINING PROTEIN"/>
    <property type="match status" value="1"/>
</dbReference>
<dbReference type="OrthoDB" id="1302702at2759"/>
<dbReference type="AlphaFoldDB" id="A0A9J5Y6Q2"/>
<keyword evidence="2" id="KW-1185">Reference proteome</keyword>
<proteinExistence type="predicted"/>
<evidence type="ECO:0000313" key="1">
    <source>
        <dbReference type="EMBL" id="KAG5594726.1"/>
    </source>
</evidence>
<organism evidence="1 2">
    <name type="scientific">Solanum commersonii</name>
    <name type="common">Commerson's wild potato</name>
    <name type="synonym">Commerson's nightshade</name>
    <dbReference type="NCBI Taxonomy" id="4109"/>
    <lineage>
        <taxon>Eukaryota</taxon>
        <taxon>Viridiplantae</taxon>
        <taxon>Streptophyta</taxon>
        <taxon>Embryophyta</taxon>
        <taxon>Tracheophyta</taxon>
        <taxon>Spermatophyta</taxon>
        <taxon>Magnoliopsida</taxon>
        <taxon>eudicotyledons</taxon>
        <taxon>Gunneridae</taxon>
        <taxon>Pentapetalae</taxon>
        <taxon>asterids</taxon>
        <taxon>lamiids</taxon>
        <taxon>Solanales</taxon>
        <taxon>Solanaceae</taxon>
        <taxon>Solanoideae</taxon>
        <taxon>Solaneae</taxon>
        <taxon>Solanum</taxon>
    </lineage>
</organism>
<evidence type="ECO:0000313" key="2">
    <source>
        <dbReference type="Proteomes" id="UP000824120"/>
    </source>
</evidence>
<comment type="caution">
    <text evidence="1">The sequence shown here is derived from an EMBL/GenBank/DDBJ whole genome shotgun (WGS) entry which is preliminary data.</text>
</comment>
<name>A0A9J5Y6Q2_SOLCO</name>
<accession>A0A9J5Y6Q2</accession>
<evidence type="ECO:0008006" key="3">
    <source>
        <dbReference type="Google" id="ProtNLM"/>
    </source>
</evidence>
<dbReference type="EMBL" id="JACXVP010000007">
    <property type="protein sequence ID" value="KAG5594726.1"/>
    <property type="molecule type" value="Genomic_DNA"/>
</dbReference>
<protein>
    <recommendedName>
        <fullName evidence="3">Reverse transcriptase</fullName>
    </recommendedName>
</protein>
<sequence length="173" mass="20275">MLSRTKTECVECKFRDVMHEIGVEVRLDTRNIPRREIQVPWVIIQWSGDTDEDILHIILIDIVVWGRVLTNQKLSCSEDACCAAKDAKIRNHEDIQNKVGVTSVVDKMREVRLRWFGLVKRRCVDAPVKMCKMLVIESMMRDLGRPEKYWGELIRHDMTQHQVTNDMILDRSV</sequence>
<reference evidence="1 2" key="1">
    <citation type="submission" date="2020-09" db="EMBL/GenBank/DDBJ databases">
        <title>De no assembly of potato wild relative species, Solanum commersonii.</title>
        <authorList>
            <person name="Cho K."/>
        </authorList>
    </citation>
    <scope>NUCLEOTIDE SEQUENCE [LARGE SCALE GENOMIC DNA]</scope>
    <source>
        <strain evidence="1">LZ3.2</strain>
        <tissue evidence="1">Leaf</tissue>
    </source>
</reference>
<gene>
    <name evidence="1" type="ORF">H5410_035958</name>
</gene>